<evidence type="ECO:0000313" key="1">
    <source>
        <dbReference type="EMBL" id="MCM6776596.1"/>
    </source>
</evidence>
<organism evidence="1 2">
    <name type="scientific">Nocardia pulmonis</name>
    <dbReference type="NCBI Taxonomy" id="2951408"/>
    <lineage>
        <taxon>Bacteria</taxon>
        <taxon>Bacillati</taxon>
        <taxon>Actinomycetota</taxon>
        <taxon>Actinomycetes</taxon>
        <taxon>Mycobacteriales</taxon>
        <taxon>Nocardiaceae</taxon>
        <taxon>Nocardia</taxon>
    </lineage>
</organism>
<keyword evidence="2" id="KW-1185">Reference proteome</keyword>
<sequence length="187" mass="20983">MNGWDLGKALRLLVGGNAVLIEWLMSPIVYRGDEEFRTALRALAEQVADRDRVARHYLHLGMRQWRLFGDSGSLKKVFYSLRPAMALRWLREHPRAAVAPMHLPTLLGQCELPAELVSAVRELTELKSRTREMGSGVMPAPIATFVTAEFEYAARAHAKGSGRDLARARELTAKFFQERVLTAAQLA</sequence>
<reference evidence="1" key="1">
    <citation type="submission" date="2022-06" db="EMBL/GenBank/DDBJ databases">
        <title>Novel species in genus nocardia.</title>
        <authorList>
            <person name="Li F."/>
        </authorList>
    </citation>
    <scope>NUCLEOTIDE SEQUENCE</scope>
    <source>
        <strain evidence="1">CDC141</strain>
    </source>
</reference>
<proteinExistence type="predicted"/>
<comment type="caution">
    <text evidence="1">The sequence shown here is derived from an EMBL/GenBank/DDBJ whole genome shotgun (WGS) entry which is preliminary data.</text>
</comment>
<gene>
    <name evidence="1" type="ORF">NDR86_24215</name>
</gene>
<accession>A0A9X2EEC9</accession>
<dbReference type="Proteomes" id="UP001139157">
    <property type="component" value="Unassembled WGS sequence"/>
</dbReference>
<evidence type="ECO:0000313" key="2">
    <source>
        <dbReference type="Proteomes" id="UP001139157"/>
    </source>
</evidence>
<name>A0A9X2EEC9_9NOCA</name>
<dbReference type="EMBL" id="JAMRXG010000010">
    <property type="protein sequence ID" value="MCM6776596.1"/>
    <property type="molecule type" value="Genomic_DNA"/>
</dbReference>
<dbReference type="AlphaFoldDB" id="A0A9X2EEC9"/>
<protein>
    <submittedName>
        <fullName evidence="1">Nucleotidyltransferase domain-containing protein</fullName>
    </submittedName>
</protein>
<dbReference type="Pfam" id="PF10127">
    <property type="entry name" value="RlaP"/>
    <property type="match status" value="1"/>
</dbReference>
<dbReference type="InterPro" id="IPR018775">
    <property type="entry name" value="RlaP"/>
</dbReference>